<reference evidence="2 3" key="1">
    <citation type="journal article" date="2009" name="Stand. Genomic Sci.">
        <title>Complete genome sequence of Stackebrandtia nassauensis type strain (LLR-40K-21).</title>
        <authorList>
            <person name="Munk C."/>
            <person name="Lapidus A."/>
            <person name="Copeland A."/>
            <person name="Jando M."/>
            <person name="Mayilraj S."/>
            <person name="Glavina Del Rio T."/>
            <person name="Nolan M."/>
            <person name="Chen F."/>
            <person name="Lucas S."/>
            <person name="Tice H."/>
            <person name="Cheng J.F."/>
            <person name="Han C."/>
            <person name="Detter J.C."/>
            <person name="Bruce D."/>
            <person name="Goodwin L."/>
            <person name="Chain P."/>
            <person name="Pitluck S."/>
            <person name="Goker M."/>
            <person name="Ovchinikova G."/>
            <person name="Pati A."/>
            <person name="Ivanova N."/>
            <person name="Mavromatis K."/>
            <person name="Chen A."/>
            <person name="Palaniappan K."/>
            <person name="Land M."/>
            <person name="Hauser L."/>
            <person name="Chang Y.J."/>
            <person name="Jeffries C.D."/>
            <person name="Bristow J."/>
            <person name="Eisen J.A."/>
            <person name="Markowitz V."/>
            <person name="Hugenholtz P."/>
            <person name="Kyrpides N.C."/>
            <person name="Klenk H.P."/>
        </authorList>
    </citation>
    <scope>NUCLEOTIDE SEQUENCE [LARGE SCALE GENOMIC DNA]</scope>
    <source>
        <strain evidence="3">DSM 44728 / CIP 108903 / NRRL B-16338 / NBRC 102104 / LLR-40K-21</strain>
    </source>
</reference>
<dbReference type="EMBL" id="CP001778">
    <property type="protein sequence ID" value="ADD43225.1"/>
    <property type="molecule type" value="Genomic_DNA"/>
</dbReference>
<dbReference type="Pfam" id="PF21311">
    <property type="entry name" value="Phage_RBD_prop"/>
    <property type="match status" value="1"/>
</dbReference>
<gene>
    <name evidence="2" type="ordered locus">Snas_3563</name>
</gene>
<protein>
    <recommendedName>
        <fullName evidence="1">P68 RBP/TagC-like beta-propeller domain-containing protein</fullName>
    </recommendedName>
</protein>
<proteinExistence type="predicted"/>
<organism evidence="2 3">
    <name type="scientific">Stackebrandtia nassauensis (strain DSM 44728 / CIP 108903 / NRRL B-16338 / NBRC 102104 / LLR-40K-21)</name>
    <dbReference type="NCBI Taxonomy" id="446470"/>
    <lineage>
        <taxon>Bacteria</taxon>
        <taxon>Bacillati</taxon>
        <taxon>Actinomycetota</taxon>
        <taxon>Actinomycetes</taxon>
        <taxon>Glycomycetales</taxon>
        <taxon>Glycomycetaceae</taxon>
        <taxon>Stackebrandtia</taxon>
    </lineage>
</organism>
<accession>D3PWK3</accession>
<dbReference type="InterPro" id="IPR006311">
    <property type="entry name" value="TAT_signal"/>
</dbReference>
<dbReference type="Proteomes" id="UP000000844">
    <property type="component" value="Chromosome"/>
</dbReference>
<keyword evidence="3" id="KW-1185">Reference proteome</keyword>
<feature type="domain" description="P68 RBP/TagC-like beta-propeller" evidence="1">
    <location>
        <begin position="68"/>
        <end position="309"/>
    </location>
</feature>
<dbReference type="PROSITE" id="PS51318">
    <property type="entry name" value="TAT"/>
    <property type="match status" value="1"/>
</dbReference>
<dbReference type="STRING" id="446470.Snas_3563"/>
<evidence type="ECO:0000259" key="1">
    <source>
        <dbReference type="Pfam" id="PF21311"/>
    </source>
</evidence>
<dbReference type="KEGG" id="sna:Snas_3563"/>
<dbReference type="InterPro" id="IPR048799">
    <property type="entry name" value="P68_RBP_TagC-like_beta-prop"/>
</dbReference>
<dbReference type="AlphaFoldDB" id="D3PWK3"/>
<evidence type="ECO:0000313" key="3">
    <source>
        <dbReference type="Proteomes" id="UP000000844"/>
    </source>
</evidence>
<sequence length="343" mass="37296">MAARLSRRGLLKIGGGVAAAATAAGLAVYGGAATSHAEVPSSPKFVLNGAGGNPVWRKKLHMPKGWAMQMFGFDTAKGHMYFVQHQAPTDPDNPGDLWITRTDMAGKELGAMFLRKFGHGSGMVVEPTSGAPRIWIEGSDLNPVNGAGEKGCYLTYKDGATVDYVDDNHLITDRTPTIDSFAKLPRPAYDPLYNRLLYRYATHEPAQRVWRIALFSMEDAKNGRLGQGNRIAERAIPNNAELGLSDKDYFQGIVPCGQYAYLLFGRGNSKSWIVVLDMNDTGGSMVEKFETRAGASLPGREPEGISIWMVDGKPRLAFGFSSKIGTDPTATFEASVFYKSEFV</sequence>
<dbReference type="HOGENOM" id="CLU_052172_0_0_11"/>
<name>D3PWK3_STANL</name>
<dbReference type="eggNOG" id="ENOG5032EYX">
    <property type="taxonomic scope" value="Bacteria"/>
</dbReference>
<evidence type="ECO:0000313" key="2">
    <source>
        <dbReference type="EMBL" id="ADD43225.1"/>
    </source>
</evidence>